<evidence type="ECO:0000256" key="4">
    <source>
        <dbReference type="RuleBase" id="RU003495"/>
    </source>
</evidence>
<dbReference type="EC" id="4.2.2.-" evidence="3"/>
<evidence type="ECO:0000313" key="7">
    <source>
        <dbReference type="Proteomes" id="UP001484535"/>
    </source>
</evidence>
<protein>
    <recommendedName>
        <fullName evidence="3">Endolytic peptidoglycan transglycosylase RlpA</fullName>
        <ecNumber evidence="3">4.2.2.-</ecNumber>
    </recommendedName>
</protein>
<keyword evidence="2 3" id="KW-0961">Cell wall biogenesis/degradation</keyword>
<dbReference type="CDD" id="cd22268">
    <property type="entry name" value="DPBB_RlpA-like"/>
    <property type="match status" value="1"/>
</dbReference>
<name>A0ABV0CSX9_9SPHN</name>
<evidence type="ECO:0000256" key="2">
    <source>
        <dbReference type="ARBA" id="ARBA00023316"/>
    </source>
</evidence>
<dbReference type="RefSeq" id="WP_346783435.1">
    <property type="nucleotide sequence ID" value="NZ_JBDLBR010000001.1"/>
</dbReference>
<sequence>MNAQDPKRTSRRTLALIGATATIAATLGMVGAGHAETQLETAALIAPRAAATGPVFTPSEEARFAEAFAPYADPAAPLDQPGAVDITDITPAEPEATPLGSGDASYYGRRFSGRPTASGEAFDMTALTAAHKTLPFGTRVRVTYPRTGRSVIVRINDRGPYAHGRLIDLSRAAAEEIGLIAQGHGKVELAVLDR</sequence>
<dbReference type="InterPro" id="IPR009009">
    <property type="entry name" value="RlpA-like_DPBB"/>
</dbReference>
<evidence type="ECO:0000256" key="3">
    <source>
        <dbReference type="HAMAP-Rule" id="MF_02071"/>
    </source>
</evidence>
<comment type="similarity">
    <text evidence="3 4">Belongs to the RlpA family.</text>
</comment>
<feature type="domain" description="RlpA-like protein double-psi beta-barrel" evidence="5">
    <location>
        <begin position="102"/>
        <end position="188"/>
    </location>
</feature>
<dbReference type="InterPro" id="IPR034718">
    <property type="entry name" value="RlpA"/>
</dbReference>
<dbReference type="InterPro" id="IPR012997">
    <property type="entry name" value="RplA"/>
</dbReference>
<evidence type="ECO:0000259" key="5">
    <source>
        <dbReference type="Pfam" id="PF03330"/>
    </source>
</evidence>
<dbReference type="InterPro" id="IPR036908">
    <property type="entry name" value="RlpA-like_sf"/>
</dbReference>
<comment type="function">
    <text evidence="3">Lytic transglycosylase with a strong preference for naked glycan strands that lack stem peptides.</text>
</comment>
<accession>A0ABV0CSX9</accession>
<proteinExistence type="inferred from homology"/>
<dbReference type="Proteomes" id="UP001484535">
    <property type="component" value="Unassembled WGS sequence"/>
</dbReference>
<dbReference type="PANTHER" id="PTHR34183">
    <property type="entry name" value="ENDOLYTIC PEPTIDOGLYCAN TRANSGLYCOSYLASE RLPA"/>
    <property type="match status" value="1"/>
</dbReference>
<dbReference type="Pfam" id="PF03330">
    <property type="entry name" value="DPBB_1"/>
    <property type="match status" value="1"/>
</dbReference>
<dbReference type="Gene3D" id="2.40.40.10">
    <property type="entry name" value="RlpA-like domain"/>
    <property type="match status" value="1"/>
</dbReference>
<comment type="caution">
    <text evidence="6">The sequence shown here is derived from an EMBL/GenBank/DDBJ whole genome shotgun (WGS) entry which is preliminary data.</text>
</comment>
<evidence type="ECO:0000256" key="1">
    <source>
        <dbReference type="ARBA" id="ARBA00023239"/>
    </source>
</evidence>
<organism evidence="6 7">
    <name type="scientific">Aurantiacibacter flavus</name>
    <dbReference type="NCBI Taxonomy" id="3145232"/>
    <lineage>
        <taxon>Bacteria</taxon>
        <taxon>Pseudomonadati</taxon>
        <taxon>Pseudomonadota</taxon>
        <taxon>Alphaproteobacteria</taxon>
        <taxon>Sphingomonadales</taxon>
        <taxon>Erythrobacteraceae</taxon>
        <taxon>Aurantiacibacter</taxon>
    </lineage>
</organism>
<dbReference type="EMBL" id="JBDLBR010000001">
    <property type="protein sequence ID" value="MEN7535979.1"/>
    <property type="molecule type" value="Genomic_DNA"/>
</dbReference>
<keyword evidence="7" id="KW-1185">Reference proteome</keyword>
<gene>
    <name evidence="3" type="primary">rlpA</name>
    <name evidence="6" type="ORF">ABDJ38_02180</name>
</gene>
<evidence type="ECO:0000313" key="6">
    <source>
        <dbReference type="EMBL" id="MEN7535979.1"/>
    </source>
</evidence>
<dbReference type="SUPFAM" id="SSF50685">
    <property type="entry name" value="Barwin-like endoglucanases"/>
    <property type="match status" value="1"/>
</dbReference>
<dbReference type="NCBIfam" id="TIGR00413">
    <property type="entry name" value="rlpA"/>
    <property type="match status" value="1"/>
</dbReference>
<keyword evidence="1 3" id="KW-0456">Lyase</keyword>
<dbReference type="HAMAP" id="MF_02071">
    <property type="entry name" value="RlpA"/>
    <property type="match status" value="1"/>
</dbReference>
<reference evidence="6 7" key="1">
    <citation type="submission" date="2024-05" db="EMBL/GenBank/DDBJ databases">
        <authorList>
            <person name="Park S."/>
        </authorList>
    </citation>
    <scope>NUCLEOTIDE SEQUENCE [LARGE SCALE GENOMIC DNA]</scope>
    <source>
        <strain evidence="6 7">DGU5</strain>
    </source>
</reference>
<dbReference type="PANTHER" id="PTHR34183:SF8">
    <property type="entry name" value="ENDOLYTIC PEPTIDOGLYCAN TRANSGLYCOSYLASE RLPA-RELATED"/>
    <property type="match status" value="1"/>
</dbReference>